<evidence type="ECO:0000313" key="1">
    <source>
        <dbReference type="EMBL" id="MFC5827607.1"/>
    </source>
</evidence>
<proteinExistence type="predicted"/>
<protein>
    <submittedName>
        <fullName evidence="1">Uncharacterized protein</fullName>
    </submittedName>
</protein>
<reference evidence="2" key="1">
    <citation type="journal article" date="2019" name="Int. J. Syst. Evol. Microbiol.">
        <title>The Global Catalogue of Microorganisms (GCM) 10K type strain sequencing project: providing services to taxonomists for standard genome sequencing and annotation.</title>
        <authorList>
            <consortium name="The Broad Institute Genomics Platform"/>
            <consortium name="The Broad Institute Genome Sequencing Center for Infectious Disease"/>
            <person name="Wu L."/>
            <person name="Ma J."/>
        </authorList>
    </citation>
    <scope>NUCLEOTIDE SEQUENCE [LARGE SCALE GENOMIC DNA]</scope>
    <source>
        <strain evidence="2">CCUG 53903</strain>
    </source>
</reference>
<sequence length="63" mass="7088">MKITDVVVSPVATKDPPLRNIHEVHQPYAVRSVEDIVEPLEITDGITPMCTVDPAWDPVIPRW</sequence>
<gene>
    <name evidence="1" type="ORF">ACFPZ3_27430</name>
</gene>
<dbReference type="Proteomes" id="UP001596058">
    <property type="component" value="Unassembled WGS sequence"/>
</dbReference>
<dbReference type="InterPro" id="IPR029017">
    <property type="entry name" value="Enolase-like_N"/>
</dbReference>
<comment type="caution">
    <text evidence="1">The sequence shown here is derived from an EMBL/GenBank/DDBJ whole genome shotgun (WGS) entry which is preliminary data.</text>
</comment>
<dbReference type="EMBL" id="JBHSPA010000031">
    <property type="protein sequence ID" value="MFC5827607.1"/>
    <property type="molecule type" value="Genomic_DNA"/>
</dbReference>
<name>A0ABW1CQE7_9ACTN</name>
<evidence type="ECO:0000313" key="2">
    <source>
        <dbReference type="Proteomes" id="UP001596058"/>
    </source>
</evidence>
<accession>A0ABW1CQE7</accession>
<keyword evidence="2" id="KW-1185">Reference proteome</keyword>
<dbReference type="RefSeq" id="WP_379517112.1">
    <property type="nucleotide sequence ID" value="NZ_JBHSPA010000031.1"/>
</dbReference>
<organism evidence="1 2">
    <name type="scientific">Nonomuraea insulae</name>
    <dbReference type="NCBI Taxonomy" id="1616787"/>
    <lineage>
        <taxon>Bacteria</taxon>
        <taxon>Bacillati</taxon>
        <taxon>Actinomycetota</taxon>
        <taxon>Actinomycetes</taxon>
        <taxon>Streptosporangiales</taxon>
        <taxon>Streptosporangiaceae</taxon>
        <taxon>Nonomuraea</taxon>
    </lineage>
</organism>
<dbReference type="Gene3D" id="3.30.390.10">
    <property type="entry name" value="Enolase-like, N-terminal domain"/>
    <property type="match status" value="1"/>
</dbReference>